<keyword evidence="1" id="KW-1133">Transmembrane helix</keyword>
<feature type="transmembrane region" description="Helical" evidence="1">
    <location>
        <begin position="80"/>
        <end position="101"/>
    </location>
</feature>
<keyword evidence="1" id="KW-0472">Membrane</keyword>
<evidence type="ECO:0000256" key="1">
    <source>
        <dbReference type="SAM" id="Phobius"/>
    </source>
</evidence>
<feature type="transmembrane region" description="Helical" evidence="1">
    <location>
        <begin position="51"/>
        <end position="73"/>
    </location>
</feature>
<evidence type="ECO:0000313" key="2">
    <source>
        <dbReference type="EMBL" id="NJP94863.1"/>
    </source>
</evidence>
<gene>
    <name evidence="2" type="ORF">HCN51_36430</name>
</gene>
<protein>
    <recommendedName>
        <fullName evidence="4">DUF3592 domain-containing protein</fullName>
    </recommendedName>
</protein>
<reference evidence="2 3" key="1">
    <citation type="submission" date="2020-03" db="EMBL/GenBank/DDBJ databases">
        <title>WGS of actinomycetes isolated from Thailand.</title>
        <authorList>
            <person name="Thawai C."/>
        </authorList>
    </citation>
    <scope>NUCLEOTIDE SEQUENCE [LARGE SCALE GENOMIC DNA]</scope>
    <source>
        <strain evidence="2 3">FMUSA5-5</strain>
    </source>
</reference>
<evidence type="ECO:0008006" key="4">
    <source>
        <dbReference type="Google" id="ProtNLM"/>
    </source>
</evidence>
<organism evidence="2 3">
    <name type="scientific">Nonomuraea composti</name>
    <dbReference type="NCBI Taxonomy" id="2720023"/>
    <lineage>
        <taxon>Bacteria</taxon>
        <taxon>Bacillati</taxon>
        <taxon>Actinomycetota</taxon>
        <taxon>Actinomycetes</taxon>
        <taxon>Streptosporangiales</taxon>
        <taxon>Streptosporangiaceae</taxon>
        <taxon>Nonomuraea</taxon>
    </lineage>
</organism>
<comment type="caution">
    <text evidence="2">The sequence shown here is derived from an EMBL/GenBank/DDBJ whole genome shotgun (WGS) entry which is preliminary data.</text>
</comment>
<evidence type="ECO:0000313" key="3">
    <source>
        <dbReference type="Proteomes" id="UP000696294"/>
    </source>
</evidence>
<dbReference type="EMBL" id="JAATEP010000032">
    <property type="protein sequence ID" value="NJP94863.1"/>
    <property type="molecule type" value="Genomic_DNA"/>
</dbReference>
<feature type="transmembrane region" description="Helical" evidence="1">
    <location>
        <begin position="21"/>
        <end position="45"/>
    </location>
</feature>
<name>A0ABX1BIF3_9ACTN</name>
<proteinExistence type="predicted"/>
<dbReference type="RefSeq" id="WP_168016065.1">
    <property type="nucleotide sequence ID" value="NZ_JAATEP010000032.1"/>
</dbReference>
<keyword evidence="1" id="KW-0812">Transmembrane</keyword>
<accession>A0ABX1BIF3</accession>
<keyword evidence="3" id="KW-1185">Reference proteome</keyword>
<sequence length="250" mass="26498">MTRATDPSPAAEECRRALPRALLAGAAFLLVCLLPLSATVGVFAATASTGWAALALVVGILAGAALSVVAGVFSEGDPEPLIGCFAVAMLLGLGLGVNGAIHLEQGYQHWYGVSKQARISLVQVDKARRGVHCRYILGGAFADRWTDDFPVETLPHRAACQAKVGTVIEVVVDPRRRVQSQIADEVEGIDTALWAEGVLLALAGLGGPVTAGLAFQTAKKAAKARRAAPARLMVDRVPSWHRQRPRRRRQ</sequence>
<feature type="transmembrane region" description="Helical" evidence="1">
    <location>
        <begin position="193"/>
        <end position="215"/>
    </location>
</feature>
<dbReference type="Proteomes" id="UP000696294">
    <property type="component" value="Unassembled WGS sequence"/>
</dbReference>